<dbReference type="Proteomes" id="UP001642409">
    <property type="component" value="Unassembled WGS sequence"/>
</dbReference>
<accession>A0ABP1IL57</accession>
<sequence>MPPKPAHEVHGTDSTVAITIDYDKCMGCGMCAKVCNDTQSIGALAKADPKMPPNVIARNGDNSANTTTTRVALDLTNCCGCGQCTNACSFGAITPTSRVDEIAKAKAAGKKLVAVFAPATRVGISEAMGMAPGTSGEAQLIAALRQIGFDYVFDNLWGADACTIEDTKEVLHMRAHKSGPCYTSCCPAWINLVELRYPELIPKISTARSPNGMICSTIKKHWVKDMNIKAEDVFVVGFMPCTAKKLEAARPQLTTDGKADCDVSVTTKEAAALLKANNITFSADKEAELKAKPEGKFDAQFGEFSGSAYIFGKTSGVTESVARYVFALNKEPFTAAAIKVETVWEHADKIQNIKTLEFTCKGETYRAAVAHGGTAVAKCVEMEKELNVDVVEIMMCPMGCQNGGGQPKQMKKDLIPKRAEGLDKHDQECKYADCESNQPMHEYINKHMPTEHDIHEAFHTFYENRK</sequence>
<dbReference type="SUPFAM" id="SSF54862">
    <property type="entry name" value="4Fe-4S ferredoxins"/>
    <property type="match status" value="1"/>
</dbReference>
<feature type="domain" description="4Fe-4S ferredoxin-type" evidence="2">
    <location>
        <begin position="69"/>
        <end position="98"/>
    </location>
</feature>
<dbReference type="Pfam" id="PF12838">
    <property type="entry name" value="Fer4_7"/>
    <property type="match status" value="1"/>
</dbReference>
<dbReference type="InterPro" id="IPR004108">
    <property type="entry name" value="Fe_hydrogenase_lsu_C"/>
</dbReference>
<comment type="caution">
    <text evidence="3">The sequence shown here is derived from an EMBL/GenBank/DDBJ whole genome shotgun (WGS) entry which is preliminary data.</text>
</comment>
<feature type="domain" description="4Fe-4S ferredoxin-type" evidence="2">
    <location>
        <begin position="16"/>
        <end position="46"/>
    </location>
</feature>
<dbReference type="InterPro" id="IPR009016">
    <property type="entry name" value="Fe_hydrogenase"/>
</dbReference>
<dbReference type="Pfam" id="PF02906">
    <property type="entry name" value="Fe_hyd_lg_C"/>
    <property type="match status" value="1"/>
</dbReference>
<comment type="similarity">
    <text evidence="1">Belongs to the NARF family.</text>
</comment>
<evidence type="ECO:0000313" key="3">
    <source>
        <dbReference type="EMBL" id="CAL6018487.1"/>
    </source>
</evidence>
<organism evidence="3 4">
    <name type="scientific">Hexamita inflata</name>
    <dbReference type="NCBI Taxonomy" id="28002"/>
    <lineage>
        <taxon>Eukaryota</taxon>
        <taxon>Metamonada</taxon>
        <taxon>Diplomonadida</taxon>
        <taxon>Hexamitidae</taxon>
        <taxon>Hexamitinae</taxon>
        <taxon>Hexamita</taxon>
    </lineage>
</organism>
<evidence type="ECO:0000259" key="2">
    <source>
        <dbReference type="PROSITE" id="PS51379"/>
    </source>
</evidence>
<dbReference type="Gene3D" id="3.30.70.20">
    <property type="match status" value="1"/>
</dbReference>
<proteinExistence type="inferred from homology"/>
<evidence type="ECO:0000256" key="1">
    <source>
        <dbReference type="ARBA" id="ARBA00006596"/>
    </source>
</evidence>
<dbReference type="EMBL" id="CAXDID020000080">
    <property type="protein sequence ID" value="CAL6018487.1"/>
    <property type="molecule type" value="Genomic_DNA"/>
</dbReference>
<evidence type="ECO:0000313" key="4">
    <source>
        <dbReference type="Proteomes" id="UP001642409"/>
    </source>
</evidence>
<keyword evidence="4" id="KW-1185">Reference proteome</keyword>
<dbReference type="InterPro" id="IPR017896">
    <property type="entry name" value="4Fe4S_Fe-S-bd"/>
</dbReference>
<reference evidence="3 4" key="1">
    <citation type="submission" date="2024-07" db="EMBL/GenBank/DDBJ databases">
        <authorList>
            <person name="Akdeniz Z."/>
        </authorList>
    </citation>
    <scope>NUCLEOTIDE SEQUENCE [LARGE SCALE GENOMIC DNA]</scope>
</reference>
<dbReference type="Gene3D" id="3.40.950.10">
    <property type="entry name" value="Fe-only Hydrogenase (Larger Subunit), Chain L, domain 3"/>
    <property type="match status" value="1"/>
</dbReference>
<dbReference type="SUPFAM" id="SSF53920">
    <property type="entry name" value="Fe-only hydrogenase"/>
    <property type="match status" value="1"/>
</dbReference>
<dbReference type="InterPro" id="IPR050340">
    <property type="entry name" value="Cytosolic_Fe-S_CAF"/>
</dbReference>
<protein>
    <submittedName>
        <fullName evidence="3">FeFe-hydrogenase_1</fullName>
    </submittedName>
</protein>
<dbReference type="PANTHER" id="PTHR11615">
    <property type="entry name" value="NITRATE, FORMATE, IRON DEHYDROGENASE"/>
    <property type="match status" value="1"/>
</dbReference>
<dbReference type="PROSITE" id="PS51379">
    <property type="entry name" value="4FE4S_FER_2"/>
    <property type="match status" value="2"/>
</dbReference>
<dbReference type="Gene3D" id="3.40.50.1780">
    <property type="match status" value="1"/>
</dbReference>
<name>A0ABP1IL57_9EUKA</name>
<gene>
    <name evidence="3" type="ORF">HINF_LOCUS26495</name>
</gene>